<dbReference type="GO" id="GO:0015074">
    <property type="term" value="P:DNA integration"/>
    <property type="evidence" value="ECO:0007669"/>
    <property type="project" value="InterPro"/>
</dbReference>
<dbReference type="EMBL" id="CAMXCT010000980">
    <property type="protein sequence ID" value="CAI3985344.1"/>
    <property type="molecule type" value="Genomic_DNA"/>
</dbReference>
<evidence type="ECO:0000313" key="4">
    <source>
        <dbReference type="Proteomes" id="UP001152797"/>
    </source>
</evidence>
<gene>
    <name evidence="2" type="ORF">C1SCF055_LOCUS12798</name>
</gene>
<dbReference type="GO" id="GO:0003676">
    <property type="term" value="F:nucleic acid binding"/>
    <property type="evidence" value="ECO:0007669"/>
    <property type="project" value="InterPro"/>
</dbReference>
<reference evidence="3 4" key="2">
    <citation type="submission" date="2024-05" db="EMBL/GenBank/DDBJ databases">
        <authorList>
            <person name="Chen Y."/>
            <person name="Shah S."/>
            <person name="Dougan E. K."/>
            <person name="Thang M."/>
            <person name="Chan C."/>
        </authorList>
    </citation>
    <scope>NUCLEOTIDE SEQUENCE [LARGE SCALE GENOMIC DNA]</scope>
</reference>
<dbReference type="InterPro" id="IPR012337">
    <property type="entry name" value="RNaseH-like_sf"/>
</dbReference>
<dbReference type="AlphaFoldDB" id="A0A9P1C593"/>
<accession>A0A9P1C593</accession>
<protein>
    <submittedName>
        <fullName evidence="3">Retrovirus-related Pol polyprotein from transposon RE1 (Retro element 1) (AtRE1)</fullName>
    </submittedName>
</protein>
<sequence length="1055" mass="117764">MTTSLSIKRQSGLVSTLLRMRQQSGWALVVDPAACGDSDSGEVVSPKEVFVGPIQDLWMATGFGGEGRVHCLEVFAGEAEISGAFAAHGLGVLRPRDIRYGDDLRDPEVRANILEEVRQRRPKVVWLAPPCTAWCAFSRLNHTKQERRRIRRREKVFLEFIDEVFLIQRMNGGHVVVENPATSDIWLHPILARWARDNQVESFVLHMCAFGLESIAHPGMALKKSIKLMATDPSFRQVLERRCNQQHEHARVQGKDTKWSGVYPPGFAEAVVEATKSAGAHQVLVAEDGTGRDLEMEVIPEEASGSRGASDITFKGTVSGKVAGALRRMHQNLGHPSNRDMVKHLTLGRAPKEMVAAAHNLHCKTCTRCKRPPAHRVTKPATLLDFNEAVALDIIYIDTVESKGNLALNMVDVASSYQVAIPIESPHAPVVSEAFYKHWVAWAGVPAKIILDLDTSFQDSFWEITSGDSICMRSAAGQAHWQNGVAERYNGAWKDVWDRVCLECSVTDKDLQWVFGSNGRLVPDPEDGAEQLSALSNITADEKMAREQTLRVAARMAFFQGHSVDAVRKALAHRPRVQPKEFKPGDMVYVYRENKSKGKRVSSRWLGPATVIGPEGSNYWVARGGRCLLAAGEHLRMAEHEEVSEALRIKAVLHEVKKALDADFEEAVDDMAVGDMEVDEDMSFEALLDEAVMGDEPPPQAGRASARDVERAHRSQEAEVCFERLAKQSRLLDDVPVSVRKHLRTHEPGEPRGGGSANVRLFEVELSRRLHSIEEGLMPGQLVEIVKGVFGLSTAPKLWWIKLSTELMQIKIPYYGKEEIYVEQNEIDPCVFLLKGHGGRVVGAILTHVGNLMIMTEPALHQELQAEISKRFPIDDWETDAFEYVGCQYEIGPEEIKISQENYAQSRLEKVRIPGGLNDNDPAPEEMIQQNRTTVRCLSWLAKQTRTDIQFMVAQAQRLQANPTVGDVKNTNKIVDMAKRFKDEGIKLKKIDVNDMIILAFHDAAWANVDLEEEIDPAWDGDTKLSSQLACLIMVADRKVLENKEGNASFVDWRS</sequence>
<dbReference type="EMBL" id="CAMXCT020000980">
    <property type="protein sequence ID" value="CAL1138719.1"/>
    <property type="molecule type" value="Genomic_DNA"/>
</dbReference>
<dbReference type="Gene3D" id="3.30.420.10">
    <property type="entry name" value="Ribonuclease H-like superfamily/Ribonuclease H"/>
    <property type="match status" value="1"/>
</dbReference>
<feature type="domain" description="Integrase catalytic" evidence="1">
    <location>
        <begin position="376"/>
        <end position="495"/>
    </location>
</feature>
<reference evidence="2" key="1">
    <citation type="submission" date="2022-10" db="EMBL/GenBank/DDBJ databases">
        <authorList>
            <person name="Chen Y."/>
            <person name="Dougan E. K."/>
            <person name="Chan C."/>
            <person name="Rhodes N."/>
            <person name="Thang M."/>
        </authorList>
    </citation>
    <scope>NUCLEOTIDE SEQUENCE</scope>
</reference>
<dbReference type="EMBL" id="CAMXCT030000980">
    <property type="protein sequence ID" value="CAL4772656.1"/>
    <property type="molecule type" value="Genomic_DNA"/>
</dbReference>
<dbReference type="Proteomes" id="UP001152797">
    <property type="component" value="Unassembled WGS sequence"/>
</dbReference>
<keyword evidence="4" id="KW-1185">Reference proteome</keyword>
<evidence type="ECO:0000259" key="1">
    <source>
        <dbReference type="PROSITE" id="PS50994"/>
    </source>
</evidence>
<dbReference type="InterPro" id="IPR001584">
    <property type="entry name" value="Integrase_cat-core"/>
</dbReference>
<organism evidence="2">
    <name type="scientific">Cladocopium goreaui</name>
    <dbReference type="NCBI Taxonomy" id="2562237"/>
    <lineage>
        <taxon>Eukaryota</taxon>
        <taxon>Sar</taxon>
        <taxon>Alveolata</taxon>
        <taxon>Dinophyceae</taxon>
        <taxon>Suessiales</taxon>
        <taxon>Symbiodiniaceae</taxon>
        <taxon>Cladocopium</taxon>
    </lineage>
</organism>
<name>A0A9P1C593_9DINO</name>
<evidence type="ECO:0000313" key="3">
    <source>
        <dbReference type="EMBL" id="CAL4772656.1"/>
    </source>
</evidence>
<proteinExistence type="predicted"/>
<evidence type="ECO:0000313" key="2">
    <source>
        <dbReference type="EMBL" id="CAI3985344.1"/>
    </source>
</evidence>
<dbReference type="SUPFAM" id="SSF53098">
    <property type="entry name" value="Ribonuclease H-like"/>
    <property type="match status" value="1"/>
</dbReference>
<dbReference type="InterPro" id="IPR036397">
    <property type="entry name" value="RNaseH_sf"/>
</dbReference>
<dbReference type="OrthoDB" id="411498at2759"/>
<dbReference type="PROSITE" id="PS50994">
    <property type="entry name" value="INTEGRASE"/>
    <property type="match status" value="1"/>
</dbReference>
<comment type="caution">
    <text evidence="2">The sequence shown here is derived from an EMBL/GenBank/DDBJ whole genome shotgun (WGS) entry which is preliminary data.</text>
</comment>